<dbReference type="SUPFAM" id="SSF47473">
    <property type="entry name" value="EF-hand"/>
    <property type="match status" value="1"/>
</dbReference>
<evidence type="ECO:0000313" key="5">
    <source>
        <dbReference type="EMBL" id="CAD8283475.1"/>
    </source>
</evidence>
<protein>
    <recommendedName>
        <fullName evidence="4">EF-hand domain-containing protein</fullName>
    </recommendedName>
</protein>
<dbReference type="AlphaFoldDB" id="A0A7R9V332"/>
<evidence type="ECO:0000256" key="2">
    <source>
        <dbReference type="SAM" id="Coils"/>
    </source>
</evidence>
<organism evidence="5">
    <name type="scientific">Chlamydomonas euryale</name>
    <dbReference type="NCBI Taxonomy" id="1486919"/>
    <lineage>
        <taxon>Eukaryota</taxon>
        <taxon>Viridiplantae</taxon>
        <taxon>Chlorophyta</taxon>
        <taxon>core chlorophytes</taxon>
        <taxon>Chlorophyceae</taxon>
        <taxon>CS clade</taxon>
        <taxon>Chlamydomonadales</taxon>
        <taxon>Chlamydomonadaceae</taxon>
        <taxon>Chlamydomonas</taxon>
    </lineage>
</organism>
<dbReference type="Gene3D" id="1.10.238.10">
    <property type="entry name" value="EF-hand"/>
    <property type="match status" value="1"/>
</dbReference>
<feature type="region of interest" description="Disordered" evidence="3">
    <location>
        <begin position="245"/>
        <end position="271"/>
    </location>
</feature>
<dbReference type="CDD" id="cd00051">
    <property type="entry name" value="EFh"/>
    <property type="match status" value="1"/>
</dbReference>
<feature type="coiled-coil region" evidence="2">
    <location>
        <begin position="37"/>
        <end position="218"/>
    </location>
</feature>
<dbReference type="InterPro" id="IPR018247">
    <property type="entry name" value="EF_Hand_1_Ca_BS"/>
</dbReference>
<accession>A0A7R9V332</accession>
<dbReference type="Pfam" id="PF13499">
    <property type="entry name" value="EF-hand_7"/>
    <property type="match status" value="1"/>
</dbReference>
<keyword evidence="1" id="KW-0106">Calcium</keyword>
<evidence type="ECO:0000259" key="4">
    <source>
        <dbReference type="PROSITE" id="PS50222"/>
    </source>
</evidence>
<reference evidence="5" key="1">
    <citation type="submission" date="2021-01" db="EMBL/GenBank/DDBJ databases">
        <authorList>
            <person name="Corre E."/>
            <person name="Pelletier E."/>
            <person name="Niang G."/>
            <person name="Scheremetjew M."/>
            <person name="Finn R."/>
            <person name="Kale V."/>
            <person name="Holt S."/>
            <person name="Cochrane G."/>
            <person name="Meng A."/>
            <person name="Brown T."/>
            <person name="Cohen L."/>
        </authorList>
    </citation>
    <scope>NUCLEOTIDE SEQUENCE</scope>
    <source>
        <strain evidence="5">CCMP219</strain>
    </source>
</reference>
<evidence type="ECO:0000256" key="3">
    <source>
        <dbReference type="SAM" id="MobiDB-lite"/>
    </source>
</evidence>
<feature type="domain" description="EF-hand" evidence="4">
    <location>
        <begin position="268"/>
        <end position="303"/>
    </location>
</feature>
<dbReference type="SMART" id="SM00054">
    <property type="entry name" value="EFh"/>
    <property type="match status" value="1"/>
</dbReference>
<proteinExistence type="predicted"/>
<keyword evidence="2" id="KW-0175">Coiled coil</keyword>
<dbReference type="InterPro" id="IPR011992">
    <property type="entry name" value="EF-hand-dom_pair"/>
</dbReference>
<dbReference type="EMBL" id="HBEC01007728">
    <property type="protein sequence ID" value="CAD8283475.1"/>
    <property type="molecule type" value="Transcribed_RNA"/>
</dbReference>
<dbReference type="InterPro" id="IPR002048">
    <property type="entry name" value="EF_hand_dom"/>
</dbReference>
<evidence type="ECO:0000256" key="1">
    <source>
        <dbReference type="ARBA" id="ARBA00022837"/>
    </source>
</evidence>
<dbReference type="PANTHER" id="PTHR37473">
    <property type="entry name" value="EF-HAND DOMAIN-CONTAINING PROTEIN"/>
    <property type="match status" value="1"/>
</dbReference>
<gene>
    <name evidence="5" type="ORF">CEUR00632_LOCUS3510</name>
</gene>
<dbReference type="PROSITE" id="PS50222">
    <property type="entry name" value="EF_HAND_2"/>
    <property type="match status" value="1"/>
</dbReference>
<dbReference type="GO" id="GO:0005509">
    <property type="term" value="F:calcium ion binding"/>
    <property type="evidence" value="ECO:0007669"/>
    <property type="project" value="InterPro"/>
</dbReference>
<name>A0A7R9V332_9CHLO</name>
<sequence length="335" mass="38241">MSAYLEGTSKVQGAAGSIGGIYASEMSTNILLEKRARKLAEEDAARLYNRVRQLQKEEEKAGKRISETRKKAREIVRLRERNQLIKQEKQLRMQQLDELIEQQKLENQRLKEETLRNRIETENKVFAEKIATAQQTKEDKEDIARTLKENQLLLRKEALENKEIIRKQQEDARRKLEELKIARLHMAQDDYEKRLREEMEAKTQKEMEIEELAALEMELIERLRAKQLEQQKAFSQLEAVLSLGAASPGKGSPNKQAPASPSKPLAEPEEEDVARAFSVYDQDGTGKISASDVGALMRDLAVPLQATQLSQAIQQLDPASSGKVSFGEFLLWWKG</sequence>
<dbReference type="PROSITE" id="PS00018">
    <property type="entry name" value="EF_HAND_1"/>
    <property type="match status" value="1"/>
</dbReference>
<dbReference type="PANTHER" id="PTHR37473:SF1">
    <property type="entry name" value="EF-HAND DOMAIN-CONTAINING PROTEIN"/>
    <property type="match status" value="1"/>
</dbReference>